<organism evidence="3 4">
    <name type="scientific">Malus domestica</name>
    <name type="common">Apple</name>
    <name type="synonym">Pyrus malus</name>
    <dbReference type="NCBI Taxonomy" id="3750"/>
    <lineage>
        <taxon>Eukaryota</taxon>
        <taxon>Viridiplantae</taxon>
        <taxon>Streptophyta</taxon>
        <taxon>Embryophyta</taxon>
        <taxon>Tracheophyta</taxon>
        <taxon>Spermatophyta</taxon>
        <taxon>Magnoliopsida</taxon>
        <taxon>eudicotyledons</taxon>
        <taxon>Gunneridae</taxon>
        <taxon>Pentapetalae</taxon>
        <taxon>rosids</taxon>
        <taxon>fabids</taxon>
        <taxon>Rosales</taxon>
        <taxon>Rosaceae</taxon>
        <taxon>Amygdaloideae</taxon>
        <taxon>Maleae</taxon>
        <taxon>Malus</taxon>
    </lineage>
</organism>
<dbReference type="EMBL" id="RDQH01000334">
    <property type="protein sequence ID" value="RXH91173.1"/>
    <property type="molecule type" value="Genomic_DNA"/>
</dbReference>
<dbReference type="PANTHER" id="PTHR33640">
    <property type="entry name" value="TRANSMEMBRANE PROTEIN"/>
    <property type="match status" value="1"/>
</dbReference>
<keyword evidence="2" id="KW-0472">Membrane</keyword>
<reference evidence="3 4" key="1">
    <citation type="submission" date="2018-10" db="EMBL/GenBank/DDBJ databases">
        <title>A high-quality apple genome assembly.</title>
        <authorList>
            <person name="Hu J."/>
        </authorList>
    </citation>
    <scope>NUCLEOTIDE SEQUENCE [LARGE SCALE GENOMIC DNA]</scope>
    <source>
        <strain evidence="4">cv. HFTH1</strain>
        <tissue evidence="3">Young leaf</tissue>
    </source>
</reference>
<feature type="region of interest" description="Disordered" evidence="1">
    <location>
        <begin position="259"/>
        <end position="288"/>
    </location>
</feature>
<sequence length="316" mass="37058">MDKYKAAFDYVAAEKAIAMLKYRRHQKFKSVLKACAAVSPLIFALSRSLPSASQLSDISCQIHAVFDNQFYVFLLIMSLLAAIYALACQHDEESAQSPDVYEEFAVNRVYCRSVVINGEDNGGVCSETEKTPSFPETESKADEESKNAVVLLPSVERRETVTETESRYVPPVPAITIESADAALVEKEKRYMRTQSERFERKKISSTKRVMRRKETDIYRKTKSFGGEEAARRLGSVEVLDDEEFNRKIQEFIVKNKRKQKEEYENERVERERERRRKEKEDEERRRTEEFNWKIKKFIEDKKQIQKEEKRQEEED</sequence>
<accession>A0A498JBI3</accession>
<gene>
    <name evidence="3" type="ORF">DVH24_020196</name>
</gene>
<dbReference type="AlphaFoldDB" id="A0A498JBI3"/>
<keyword evidence="2" id="KW-0812">Transmembrane</keyword>
<keyword evidence="4" id="KW-1185">Reference proteome</keyword>
<dbReference type="Proteomes" id="UP000290289">
    <property type="component" value="Chromosome 8"/>
</dbReference>
<feature type="transmembrane region" description="Helical" evidence="2">
    <location>
        <begin position="69"/>
        <end position="87"/>
    </location>
</feature>
<keyword evidence="2" id="KW-1133">Transmembrane helix</keyword>
<name>A0A498JBI3_MALDO</name>
<evidence type="ECO:0000256" key="1">
    <source>
        <dbReference type="SAM" id="MobiDB-lite"/>
    </source>
</evidence>
<evidence type="ECO:0000313" key="4">
    <source>
        <dbReference type="Proteomes" id="UP000290289"/>
    </source>
</evidence>
<comment type="caution">
    <text evidence="3">The sequence shown here is derived from an EMBL/GenBank/DDBJ whole genome shotgun (WGS) entry which is preliminary data.</text>
</comment>
<feature type="compositionally biased region" description="Basic and acidic residues" evidence="1">
    <location>
        <begin position="260"/>
        <end position="288"/>
    </location>
</feature>
<feature type="region of interest" description="Disordered" evidence="1">
    <location>
        <begin position="122"/>
        <end position="142"/>
    </location>
</feature>
<dbReference type="PANTHER" id="PTHR33640:SF34">
    <property type="entry name" value="PROTEIN, PUTATIVE-RELATED"/>
    <property type="match status" value="1"/>
</dbReference>
<evidence type="ECO:0000256" key="2">
    <source>
        <dbReference type="SAM" id="Phobius"/>
    </source>
</evidence>
<protein>
    <submittedName>
        <fullName evidence="3">Uncharacterized protein</fullName>
    </submittedName>
</protein>
<proteinExistence type="predicted"/>
<evidence type="ECO:0000313" key="3">
    <source>
        <dbReference type="EMBL" id="RXH91173.1"/>
    </source>
</evidence>